<accession>D4J8K1</accession>
<dbReference type="PATRIC" id="fig|717962.3.peg.1781"/>
<dbReference type="Proteomes" id="UP000008798">
    <property type="component" value="Chromosome"/>
</dbReference>
<reference evidence="2 3" key="2">
    <citation type="submission" date="2010-03" db="EMBL/GenBank/DDBJ databases">
        <authorList>
            <person name="Pajon A."/>
        </authorList>
    </citation>
    <scope>NUCLEOTIDE SEQUENCE [LARGE SCALE GENOMIC DNA]</scope>
    <source>
        <strain evidence="2 3">GD/7</strain>
    </source>
</reference>
<name>D4J8K1_9FIRM</name>
<dbReference type="EMBL" id="FP929038">
    <property type="protein sequence ID" value="CBK80672.1"/>
    <property type="molecule type" value="Genomic_DNA"/>
</dbReference>
<dbReference type="AlphaFoldDB" id="D4J8K1"/>
<evidence type="ECO:0000256" key="1">
    <source>
        <dbReference type="SAM" id="MobiDB-lite"/>
    </source>
</evidence>
<dbReference type="STRING" id="717962.CC1_19410"/>
<evidence type="ECO:0000313" key="3">
    <source>
        <dbReference type="Proteomes" id="UP000008798"/>
    </source>
</evidence>
<protein>
    <submittedName>
        <fullName evidence="2">Uncharacterized protein</fullName>
    </submittedName>
</protein>
<feature type="compositionally biased region" description="Polar residues" evidence="1">
    <location>
        <begin position="32"/>
        <end position="47"/>
    </location>
</feature>
<dbReference type="RefSeq" id="WP_015514240.1">
    <property type="nucleotide sequence ID" value="NC_021009.1"/>
</dbReference>
<evidence type="ECO:0000313" key="2">
    <source>
        <dbReference type="EMBL" id="CBK80672.1"/>
    </source>
</evidence>
<proteinExistence type="predicted"/>
<feature type="compositionally biased region" description="Basic and acidic residues" evidence="1">
    <location>
        <begin position="48"/>
        <end position="61"/>
    </location>
</feature>
<sequence length="200" mass="22964">MKVKIISSFGENVFEIPEEKVWAVLQEAAKQAKTNTSEQPSASQEHPVSQKEELEPESEKSRKTLEYYIEKQRQNRVDNLFGSAWREKIPDVEAQTTEPSRPVEEKEYSGFLLIKCDKCGKVKAFCSKGKMTSYNCDCGHETHLNNLRPLYLRCKCGSEFKYKTNFQTSEFTHNCLSCGKPVNLRLNSRKTAYVTIRGGY</sequence>
<organism evidence="2 3">
    <name type="scientific">Coprococcus catus GD/7</name>
    <dbReference type="NCBI Taxonomy" id="717962"/>
    <lineage>
        <taxon>Bacteria</taxon>
        <taxon>Bacillati</taxon>
        <taxon>Bacillota</taxon>
        <taxon>Clostridia</taxon>
        <taxon>Lachnospirales</taxon>
        <taxon>Lachnospiraceae</taxon>
        <taxon>Coprococcus</taxon>
    </lineage>
</organism>
<gene>
    <name evidence="2" type="ORF">CC1_19410</name>
</gene>
<dbReference type="KEGG" id="cct:CC1_19410"/>
<dbReference type="HOGENOM" id="CLU_1364242_0_0_9"/>
<feature type="region of interest" description="Disordered" evidence="1">
    <location>
        <begin position="29"/>
        <end position="61"/>
    </location>
</feature>
<reference evidence="2 3" key="1">
    <citation type="submission" date="2010-03" db="EMBL/GenBank/DDBJ databases">
        <title>The genome sequence of Coprococcus catus GD/7.</title>
        <authorList>
            <consortium name="metaHIT consortium -- http://www.metahit.eu/"/>
            <person name="Pajon A."/>
            <person name="Turner K."/>
            <person name="Parkhill J."/>
            <person name="Duncan S."/>
            <person name="Flint H."/>
        </authorList>
    </citation>
    <scope>NUCLEOTIDE SEQUENCE [LARGE SCALE GENOMIC DNA]</scope>
    <source>
        <strain evidence="2 3">GD/7</strain>
    </source>
</reference>